<evidence type="ECO:0000256" key="7">
    <source>
        <dbReference type="ARBA" id="ARBA00023163"/>
    </source>
</evidence>
<evidence type="ECO:0000313" key="12">
    <source>
        <dbReference type="Proteomes" id="UP001632037"/>
    </source>
</evidence>
<dbReference type="PROSITE" id="PS50157">
    <property type="entry name" value="ZINC_FINGER_C2H2_2"/>
    <property type="match status" value="4"/>
</dbReference>
<name>A0ABD3FPN7_9STRA</name>
<keyword evidence="12" id="KW-1185">Reference proteome</keyword>
<evidence type="ECO:0000256" key="3">
    <source>
        <dbReference type="ARBA" id="ARBA00022737"/>
    </source>
</evidence>
<evidence type="ECO:0000256" key="8">
    <source>
        <dbReference type="ARBA" id="ARBA00023242"/>
    </source>
</evidence>
<dbReference type="FunFam" id="3.30.160.60:FF:000624">
    <property type="entry name" value="zinc finger protein 697"/>
    <property type="match status" value="1"/>
</dbReference>
<evidence type="ECO:0000256" key="5">
    <source>
        <dbReference type="ARBA" id="ARBA00022833"/>
    </source>
</evidence>
<dbReference type="Pfam" id="PF00096">
    <property type="entry name" value="zf-C2H2"/>
    <property type="match status" value="3"/>
</dbReference>
<comment type="subcellular location">
    <subcellularLocation>
        <location evidence="1">Nucleus</location>
    </subcellularLocation>
</comment>
<keyword evidence="6" id="KW-0805">Transcription regulation</keyword>
<evidence type="ECO:0000256" key="1">
    <source>
        <dbReference type="ARBA" id="ARBA00004123"/>
    </source>
</evidence>
<reference evidence="11 12" key="1">
    <citation type="submission" date="2024-09" db="EMBL/GenBank/DDBJ databases">
        <title>Genome sequencing and assembly of Phytophthora oleae, isolate VK10A, causative agent of rot of olive drupes.</title>
        <authorList>
            <person name="Conti Taguali S."/>
            <person name="Riolo M."/>
            <person name="La Spada F."/>
            <person name="Cacciola S.O."/>
            <person name="Dionisio G."/>
        </authorList>
    </citation>
    <scope>NUCLEOTIDE SEQUENCE [LARGE SCALE GENOMIC DNA]</scope>
    <source>
        <strain evidence="11 12">VK10A</strain>
    </source>
</reference>
<evidence type="ECO:0000256" key="2">
    <source>
        <dbReference type="ARBA" id="ARBA00022723"/>
    </source>
</evidence>
<dbReference type="AlphaFoldDB" id="A0ABD3FPN7"/>
<dbReference type="PANTHER" id="PTHR46179">
    <property type="entry name" value="ZINC FINGER PROTEIN"/>
    <property type="match status" value="1"/>
</dbReference>
<accession>A0ABD3FPN7</accession>
<feature type="domain" description="C2H2-type" evidence="10">
    <location>
        <begin position="70"/>
        <end position="99"/>
    </location>
</feature>
<dbReference type="InterPro" id="IPR013087">
    <property type="entry name" value="Znf_C2H2_type"/>
</dbReference>
<keyword evidence="4 9" id="KW-0863">Zinc-finger</keyword>
<proteinExistence type="predicted"/>
<dbReference type="PANTHER" id="PTHR46179:SF13">
    <property type="entry name" value="C2H2-TYPE DOMAIN-CONTAINING PROTEIN"/>
    <property type="match status" value="1"/>
</dbReference>
<comment type="caution">
    <text evidence="11">The sequence shown here is derived from an EMBL/GenBank/DDBJ whole genome shotgun (WGS) entry which is preliminary data.</text>
</comment>
<dbReference type="FunFam" id="3.30.160.60:FF:000072">
    <property type="entry name" value="zinc finger protein 143 isoform X1"/>
    <property type="match status" value="1"/>
</dbReference>
<keyword evidence="8" id="KW-0539">Nucleus</keyword>
<dbReference type="SMART" id="SM00355">
    <property type="entry name" value="ZnF_C2H2"/>
    <property type="match status" value="4"/>
</dbReference>
<evidence type="ECO:0000256" key="9">
    <source>
        <dbReference type="PROSITE-ProRule" id="PRU00042"/>
    </source>
</evidence>
<evidence type="ECO:0000256" key="6">
    <source>
        <dbReference type="ARBA" id="ARBA00023015"/>
    </source>
</evidence>
<keyword evidence="3" id="KW-0677">Repeat</keyword>
<feature type="domain" description="C2H2-type" evidence="10">
    <location>
        <begin position="100"/>
        <end position="130"/>
    </location>
</feature>
<keyword evidence="2" id="KW-0479">Metal-binding</keyword>
<sequence>MQSSEDVKRFFCPVEHCGRAFNRKYTLTEHMKTHTGDKPHACRAAGCGRRFATSSNLARHMRLHGPVPLMRCPRDDCSRSFLSEVQLAKHLKQHDAPRTHPCKVAGCTKTFSTTGNLNRHLKKHYTGSKREELVHSARASWRVPVGKSPVGVEHGYQTDGSVGDTCMMEVTPAPIDKPCDEPWSPETLEILGHMLLS</sequence>
<feature type="domain" description="C2H2-type" evidence="10">
    <location>
        <begin position="40"/>
        <end position="64"/>
    </location>
</feature>
<dbReference type="InterPro" id="IPR036236">
    <property type="entry name" value="Znf_C2H2_sf"/>
</dbReference>
<dbReference type="InterPro" id="IPR051061">
    <property type="entry name" value="Zinc_finger_trans_reg"/>
</dbReference>
<gene>
    <name evidence="11" type="ORF">V7S43_006186</name>
</gene>
<protein>
    <recommendedName>
        <fullName evidence="10">C2H2-type domain-containing protein</fullName>
    </recommendedName>
</protein>
<dbReference type="GO" id="GO:0005634">
    <property type="term" value="C:nucleus"/>
    <property type="evidence" value="ECO:0007669"/>
    <property type="project" value="UniProtKB-SubCell"/>
</dbReference>
<evidence type="ECO:0000259" key="10">
    <source>
        <dbReference type="PROSITE" id="PS50157"/>
    </source>
</evidence>
<keyword evidence="7" id="KW-0804">Transcription</keyword>
<dbReference type="Proteomes" id="UP001632037">
    <property type="component" value="Unassembled WGS sequence"/>
</dbReference>
<evidence type="ECO:0000313" key="11">
    <source>
        <dbReference type="EMBL" id="KAL3668897.1"/>
    </source>
</evidence>
<dbReference type="PROSITE" id="PS00028">
    <property type="entry name" value="ZINC_FINGER_C2H2_1"/>
    <property type="match status" value="4"/>
</dbReference>
<evidence type="ECO:0000256" key="4">
    <source>
        <dbReference type="ARBA" id="ARBA00022771"/>
    </source>
</evidence>
<feature type="domain" description="C2H2-type" evidence="10">
    <location>
        <begin position="10"/>
        <end position="39"/>
    </location>
</feature>
<dbReference type="GO" id="GO:0008270">
    <property type="term" value="F:zinc ion binding"/>
    <property type="evidence" value="ECO:0007669"/>
    <property type="project" value="UniProtKB-KW"/>
</dbReference>
<dbReference type="SUPFAM" id="SSF57667">
    <property type="entry name" value="beta-beta-alpha zinc fingers"/>
    <property type="match status" value="2"/>
</dbReference>
<dbReference type="EMBL" id="JBIMZQ010000010">
    <property type="protein sequence ID" value="KAL3668897.1"/>
    <property type="molecule type" value="Genomic_DNA"/>
</dbReference>
<organism evidence="11 12">
    <name type="scientific">Phytophthora oleae</name>
    <dbReference type="NCBI Taxonomy" id="2107226"/>
    <lineage>
        <taxon>Eukaryota</taxon>
        <taxon>Sar</taxon>
        <taxon>Stramenopiles</taxon>
        <taxon>Oomycota</taxon>
        <taxon>Peronosporomycetes</taxon>
        <taxon>Peronosporales</taxon>
        <taxon>Peronosporaceae</taxon>
        <taxon>Phytophthora</taxon>
    </lineage>
</organism>
<keyword evidence="5" id="KW-0862">Zinc</keyword>
<dbReference type="Gene3D" id="3.30.160.60">
    <property type="entry name" value="Classic Zinc Finger"/>
    <property type="match status" value="3"/>
</dbReference>